<keyword evidence="2" id="KW-1185">Reference proteome</keyword>
<gene>
    <name evidence="1" type="ORF">L3Q82_014053</name>
</gene>
<evidence type="ECO:0000313" key="2">
    <source>
        <dbReference type="Proteomes" id="UP000831701"/>
    </source>
</evidence>
<evidence type="ECO:0000313" key="1">
    <source>
        <dbReference type="EMBL" id="KAI3359669.1"/>
    </source>
</evidence>
<organism evidence="1 2">
    <name type="scientific">Scortum barcoo</name>
    <name type="common">barcoo grunter</name>
    <dbReference type="NCBI Taxonomy" id="214431"/>
    <lineage>
        <taxon>Eukaryota</taxon>
        <taxon>Metazoa</taxon>
        <taxon>Chordata</taxon>
        <taxon>Craniata</taxon>
        <taxon>Vertebrata</taxon>
        <taxon>Euteleostomi</taxon>
        <taxon>Actinopterygii</taxon>
        <taxon>Neopterygii</taxon>
        <taxon>Teleostei</taxon>
        <taxon>Neoteleostei</taxon>
        <taxon>Acanthomorphata</taxon>
        <taxon>Eupercaria</taxon>
        <taxon>Centrarchiformes</taxon>
        <taxon>Terapontoidei</taxon>
        <taxon>Terapontidae</taxon>
        <taxon>Scortum</taxon>
    </lineage>
</organism>
<comment type="caution">
    <text evidence="1">The sequence shown here is derived from an EMBL/GenBank/DDBJ whole genome shotgun (WGS) entry which is preliminary data.</text>
</comment>
<name>A0ACB8VVY6_9TELE</name>
<protein>
    <submittedName>
        <fullName evidence="1">Uncharacterized protein</fullName>
    </submittedName>
</protein>
<dbReference type="EMBL" id="CM041547">
    <property type="protein sequence ID" value="KAI3359669.1"/>
    <property type="molecule type" value="Genomic_DNA"/>
</dbReference>
<dbReference type="Proteomes" id="UP000831701">
    <property type="component" value="Chromosome 17"/>
</dbReference>
<reference evidence="1" key="1">
    <citation type="submission" date="2022-04" db="EMBL/GenBank/DDBJ databases">
        <title>Jade perch genome.</title>
        <authorList>
            <person name="Chao B."/>
        </authorList>
    </citation>
    <scope>NUCLEOTIDE SEQUENCE</scope>
    <source>
        <strain evidence="1">CB-2022</strain>
    </source>
</reference>
<sequence>MAPQSSCLPGELISITGVDLSQLDFTLPQPSTRSDKTGRRATVDDGAAAARETLSKPSKCLSCYIGAEVVPGKHMLTSVSLLREPMSLAAKGALLIGMECLYGNSRGKGAADGSRRFDPLSPQHIRLSCIACVNERETERGIMSCKAATKDKKSSFSKKLFRRGSVRSVGSFMSRVLRTLTALSHFGSEVQAEDDKDDGGFSTYKSGGKDVPMEDGDLGGFLSGERVPGVSGLKNHGNTCFMNAILQCLSNTELFAEYLVLEHYKDEELDEDKPKTNGVHLQKKGPLAKGEVTEQLSGLVRALWTFEYTPQHSRDFKNAVSKNASQFKGNAQHDAQEFLLWLLDRVHEDLNTVNPNSRPPIKPPIEEDDQSLEGPSPPLSAGSFVQELFQAQYRSSLTCPHCQKQSNTFDPFLCISLPIPLPHTRPLYVTVVYQGKYSHCMRIGVAVPLNSTVYRLRDAVSRETKIPMDQVLFLSLISSGPDTFVLTEMYYDGFHRSFCDDDDDLDIIQESDSIFAFETPETFKLENIRTKRGSLLANLNHNNLKYGNEISRTPSFMQGAMTPLTASPNKNLGPEKIILLVCNRACSGHQGKRFGLPFVLYMERTVTWDALQKEILEKMRHLLRPGVYIQVGPFSLRVVGVVGITYLLPQDERPLCHPTVDRAYKSCGQGGPPHVKIVVEWDKETKDYLFGHTEEEYIPDAESVYLHREQHHQPQACTLAQCFQLYTKEEQLAPDDAWRCPHCKQLQQGRIKLSLWTLPDVLILHLKRFRQEGDRRVKMQNMVKFPLMGMDMAPHVVKRSQSSWSLPSHWSPWRRPYGLGRNPDDYLYDLYAVCNHHGNMHGGHYTAYCKNSIDGQWYCFDDSEVSPVPDEDVCQQMAYILFYQRRTAIPSWSANSSVAGSTSSSLCDHWINRLPGSRPASLASGASSRRTSLASLAESVEFPGERSEDDGGFSVRPFVRSIQRQSLSSRSSIASPLAFSESGIKPSWSLSAKLHMRSNSPSRFSLDSRCSPPLERIGEACDDKVSTSCFGSYSRHERYFGSRSPLSMMESNLSDQDNNKRFLDMMYCRAPTPVEKKSTKNEPTENNNQITAIDQNILPTQATPSKEQKRKSSIGAFASKESTGSTKSSSKVEQEKTSKKRLCSTHKTSTSETSSSTPVKGKKVSNTKEKSVNSKKSTSTPSGTPSKTKKITQPAEATPHKPCVRSTPQSSASPSPTAKKSSSVTEKSTAESSRKKLVERSFSRDSMHTSPLVDNLRGSSAASRSSLSKSGESNRPERRFMRSSSSSSSVTSLRSPSVSTRDLQRSSKPEEKGLSFFKSALRQRESRRSADLGKSSMLAKKASERTCKQNGQAKDIGGDNGKTGDGVSSQTSKETNGGETKSETKASSKPPSSLSRTLLNVGKSKSSTSEVSLKSPTNGKKPLERMASSRKLSSSMQSPARTTQRPQ</sequence>
<accession>A0ACB8VVY6</accession>
<proteinExistence type="predicted"/>